<dbReference type="InterPro" id="IPR043917">
    <property type="entry name" value="DUF5753"/>
</dbReference>
<protein>
    <submittedName>
        <fullName evidence="2">Transcriptional regulator</fullName>
    </submittedName>
</protein>
<dbReference type="RefSeq" id="WP_285636524.1">
    <property type="nucleotide sequence ID" value="NZ_BSTJ01000021.1"/>
</dbReference>
<evidence type="ECO:0000313" key="3">
    <source>
        <dbReference type="Proteomes" id="UP001165135"/>
    </source>
</evidence>
<organism evidence="2 3">
    <name type="scientific">Actinoallomurus iriomotensis</name>
    <dbReference type="NCBI Taxonomy" id="478107"/>
    <lineage>
        <taxon>Bacteria</taxon>
        <taxon>Bacillati</taxon>
        <taxon>Actinomycetota</taxon>
        <taxon>Actinomycetes</taxon>
        <taxon>Streptosporangiales</taxon>
        <taxon>Thermomonosporaceae</taxon>
        <taxon>Actinoallomurus</taxon>
    </lineage>
</organism>
<dbReference type="CDD" id="cd00093">
    <property type="entry name" value="HTH_XRE"/>
    <property type="match status" value="1"/>
</dbReference>
<evidence type="ECO:0000313" key="2">
    <source>
        <dbReference type="EMBL" id="GLY81707.1"/>
    </source>
</evidence>
<dbReference type="Pfam" id="PF13560">
    <property type="entry name" value="HTH_31"/>
    <property type="match status" value="1"/>
</dbReference>
<dbReference type="EMBL" id="BSTJ01000021">
    <property type="protein sequence ID" value="GLY81707.1"/>
    <property type="molecule type" value="Genomic_DNA"/>
</dbReference>
<name>A0A9W6RX40_9ACTN</name>
<reference evidence="2" key="1">
    <citation type="submission" date="2023-03" db="EMBL/GenBank/DDBJ databases">
        <title>Actinoallomurus iriomotensis NBRC 103681.</title>
        <authorList>
            <person name="Ichikawa N."/>
            <person name="Sato H."/>
            <person name="Tonouchi N."/>
        </authorList>
    </citation>
    <scope>NUCLEOTIDE SEQUENCE</scope>
    <source>
        <strain evidence="2">NBRC 103681</strain>
    </source>
</reference>
<dbReference type="SUPFAM" id="SSF47413">
    <property type="entry name" value="lambda repressor-like DNA-binding domains"/>
    <property type="match status" value="1"/>
</dbReference>
<dbReference type="Proteomes" id="UP001165135">
    <property type="component" value="Unassembled WGS sequence"/>
</dbReference>
<dbReference type="SMART" id="SM00530">
    <property type="entry name" value="HTH_XRE"/>
    <property type="match status" value="1"/>
</dbReference>
<dbReference type="PROSITE" id="PS50943">
    <property type="entry name" value="HTH_CROC1"/>
    <property type="match status" value="1"/>
</dbReference>
<accession>A0A9W6RX40</accession>
<evidence type="ECO:0000259" key="1">
    <source>
        <dbReference type="PROSITE" id="PS50943"/>
    </source>
</evidence>
<comment type="caution">
    <text evidence="2">The sequence shown here is derived from an EMBL/GenBank/DDBJ whole genome shotgun (WGS) entry which is preliminary data.</text>
</comment>
<sequence length="270" mass="30135">MGSVKNVDPMTSMWAWLAYDLRRYRLARGETLATVGRIMRVGTSSVSNYEAGERRPDLKGVKSLDEAWDTSGHFTRIFIYAQTAHVPDWFREHLVYEQRAHTVRIFEPLAVPGLFQTPEYARTALTAGGVQDIEQALAARLDRQKIFTRPNPPRAWVLLDEGVIDRPVGGKAVMREQLAHLLEMSQLPHVVVRIVPRAVGYHMGLDGAFKTMSVMPEGDVAYTEASEGGRLVLDAQGVARFALRFEQIGADALGRTASRERIAEALESMT</sequence>
<dbReference type="InterPro" id="IPR001387">
    <property type="entry name" value="Cro/C1-type_HTH"/>
</dbReference>
<dbReference type="GO" id="GO:0003677">
    <property type="term" value="F:DNA binding"/>
    <property type="evidence" value="ECO:0007669"/>
    <property type="project" value="InterPro"/>
</dbReference>
<dbReference type="Gene3D" id="1.10.260.40">
    <property type="entry name" value="lambda repressor-like DNA-binding domains"/>
    <property type="match status" value="1"/>
</dbReference>
<dbReference type="Pfam" id="PF19054">
    <property type="entry name" value="DUF5753"/>
    <property type="match status" value="1"/>
</dbReference>
<dbReference type="AlphaFoldDB" id="A0A9W6RX40"/>
<gene>
    <name evidence="2" type="ORF">Airi01_099740</name>
</gene>
<proteinExistence type="predicted"/>
<feature type="domain" description="HTH cro/C1-type" evidence="1">
    <location>
        <begin position="21"/>
        <end position="59"/>
    </location>
</feature>
<dbReference type="InterPro" id="IPR010982">
    <property type="entry name" value="Lambda_DNA-bd_dom_sf"/>
</dbReference>